<protein>
    <submittedName>
        <fullName evidence="7">Cell division protein</fullName>
    </submittedName>
</protein>
<dbReference type="InterPro" id="IPR001182">
    <property type="entry name" value="FtsW/RodA"/>
</dbReference>
<feature type="transmembrane region" description="Helical" evidence="6">
    <location>
        <begin position="147"/>
        <end position="166"/>
    </location>
</feature>
<dbReference type="GO" id="GO:0051301">
    <property type="term" value="P:cell division"/>
    <property type="evidence" value="ECO:0007669"/>
    <property type="project" value="UniProtKB-KW"/>
</dbReference>
<keyword evidence="4 6" id="KW-1133">Transmembrane helix</keyword>
<accession>A0A3G1KVR4</accession>
<keyword evidence="5 6" id="KW-0472">Membrane</keyword>
<dbReference type="PANTHER" id="PTHR30474">
    <property type="entry name" value="CELL CYCLE PROTEIN"/>
    <property type="match status" value="1"/>
</dbReference>
<feature type="transmembrane region" description="Helical" evidence="6">
    <location>
        <begin position="367"/>
        <end position="384"/>
    </location>
</feature>
<dbReference type="GO" id="GO:0005886">
    <property type="term" value="C:plasma membrane"/>
    <property type="evidence" value="ECO:0007669"/>
    <property type="project" value="TreeGrafter"/>
</dbReference>
<dbReference type="GO" id="GO:0032153">
    <property type="term" value="C:cell division site"/>
    <property type="evidence" value="ECO:0007669"/>
    <property type="project" value="TreeGrafter"/>
</dbReference>
<feature type="transmembrane region" description="Helical" evidence="6">
    <location>
        <begin position="82"/>
        <end position="103"/>
    </location>
</feature>
<evidence type="ECO:0000256" key="3">
    <source>
        <dbReference type="ARBA" id="ARBA00022960"/>
    </source>
</evidence>
<organism evidence="7 8">
    <name type="scientific">Formimonas warabiya</name>
    <dbReference type="NCBI Taxonomy" id="1761012"/>
    <lineage>
        <taxon>Bacteria</taxon>
        <taxon>Bacillati</taxon>
        <taxon>Bacillota</taxon>
        <taxon>Clostridia</taxon>
        <taxon>Eubacteriales</taxon>
        <taxon>Peptococcaceae</taxon>
        <taxon>Candidatus Formimonas</taxon>
    </lineage>
</organism>
<keyword evidence="3" id="KW-0133">Cell shape</keyword>
<dbReference type="NCBIfam" id="NF038403">
    <property type="entry name" value="perm_prefix_1"/>
    <property type="match status" value="1"/>
</dbReference>
<dbReference type="PANTHER" id="PTHR30474:SF1">
    <property type="entry name" value="PEPTIDOGLYCAN GLYCOSYLTRANSFERASE MRDB"/>
    <property type="match status" value="1"/>
</dbReference>
<dbReference type="GO" id="GO:0008360">
    <property type="term" value="P:regulation of cell shape"/>
    <property type="evidence" value="ECO:0007669"/>
    <property type="project" value="UniProtKB-KW"/>
</dbReference>
<dbReference type="Proteomes" id="UP000323521">
    <property type="component" value="Chromosome"/>
</dbReference>
<keyword evidence="7" id="KW-0132">Cell division</keyword>
<dbReference type="KEGG" id="fwa:DCMF_19015"/>
<dbReference type="RefSeq" id="WP_148135883.1">
    <property type="nucleotide sequence ID" value="NZ_CP017634.1"/>
</dbReference>
<keyword evidence="7" id="KW-0131">Cell cycle</keyword>
<feature type="transmembrane region" description="Helical" evidence="6">
    <location>
        <begin position="396"/>
        <end position="422"/>
    </location>
</feature>
<evidence type="ECO:0000256" key="4">
    <source>
        <dbReference type="ARBA" id="ARBA00022989"/>
    </source>
</evidence>
<feature type="transmembrane region" description="Helical" evidence="6">
    <location>
        <begin position="208"/>
        <end position="225"/>
    </location>
</feature>
<evidence type="ECO:0000256" key="2">
    <source>
        <dbReference type="ARBA" id="ARBA00022692"/>
    </source>
</evidence>
<dbReference type="EMBL" id="CP017634">
    <property type="protein sequence ID" value="ATW26564.1"/>
    <property type="molecule type" value="Genomic_DNA"/>
</dbReference>
<feature type="transmembrane region" description="Helical" evidence="6">
    <location>
        <begin position="178"/>
        <end position="196"/>
    </location>
</feature>
<evidence type="ECO:0000313" key="7">
    <source>
        <dbReference type="EMBL" id="ATW26564.1"/>
    </source>
</evidence>
<feature type="transmembrane region" description="Helical" evidence="6">
    <location>
        <begin position="326"/>
        <end position="355"/>
    </location>
</feature>
<dbReference type="Pfam" id="PF01098">
    <property type="entry name" value="FTSW_RODA_SPOVE"/>
    <property type="match status" value="1"/>
</dbReference>
<dbReference type="AlphaFoldDB" id="A0A3G1KVR4"/>
<keyword evidence="2 6" id="KW-0812">Transmembrane</keyword>
<dbReference type="OrthoDB" id="9802195at2"/>
<reference evidence="7 8" key="1">
    <citation type="submission" date="2016-10" db="EMBL/GenBank/DDBJ databases">
        <title>Complete Genome Sequence of Peptococcaceae strain DCMF.</title>
        <authorList>
            <person name="Edwards R.J."/>
            <person name="Holland S.I."/>
            <person name="Deshpande N.P."/>
            <person name="Wong Y.K."/>
            <person name="Ertan H."/>
            <person name="Manefield M."/>
            <person name="Russell T.L."/>
            <person name="Lee M.J."/>
        </authorList>
    </citation>
    <scope>NUCLEOTIDE SEQUENCE [LARGE SCALE GENOMIC DNA]</scope>
    <source>
        <strain evidence="7 8">DCMF</strain>
    </source>
</reference>
<dbReference type="InterPro" id="IPR047928">
    <property type="entry name" value="Perm_prefix_1"/>
</dbReference>
<comment type="subcellular location">
    <subcellularLocation>
        <location evidence="1">Membrane</location>
        <topology evidence="1">Multi-pass membrane protein</topology>
    </subcellularLocation>
</comment>
<name>A0A3G1KVR4_FORW1</name>
<evidence type="ECO:0000256" key="1">
    <source>
        <dbReference type="ARBA" id="ARBA00004141"/>
    </source>
</evidence>
<evidence type="ECO:0000313" key="8">
    <source>
        <dbReference type="Proteomes" id="UP000323521"/>
    </source>
</evidence>
<evidence type="ECO:0000256" key="6">
    <source>
        <dbReference type="SAM" id="Phobius"/>
    </source>
</evidence>
<feature type="transmembrane region" description="Helical" evidence="6">
    <location>
        <begin position="231"/>
        <end position="247"/>
    </location>
</feature>
<feature type="transmembrane region" description="Helical" evidence="6">
    <location>
        <begin position="115"/>
        <end position="135"/>
    </location>
</feature>
<feature type="transmembrane region" description="Helical" evidence="6">
    <location>
        <begin position="254"/>
        <end position="274"/>
    </location>
</feature>
<sequence length="430" mass="47805">MVLIQNPKIQAYIGDICAQIKFREVHQEIQLEINTHLQESMEEYMAQGFSEDEAVNKAIVQMGSADTVGKELNKVHQPKPEWSILSLSLFFAGLGLAAMYFMGKQGLLLSTQPRIFTKTLVFIIMGAVIVPGLYLFDYRKLEPYSKYLYLGTLVLMTLTTLVGVPFQGKPYLNIGPFYLDIIGISPFLFSIAFAGLFHKWQWNEPKKLLQGFLICLVPLFLILTGRSLSTAVIYSIMCLTLMAVSGVKHRISLLLFGLLGSITLCSVISTPYRLQRLITFLNPSADPAGSGWLNIQLSQLMHSSGFFGQGFTLGQKLIPDLHTDFIFSYITFTFGWIAGGILVALVVLFMIRIIFIATTVKNSYGRLLTSGLAAIFAIQFFWNISMNLGWAPISEVGLPFISFGGSRLILNAAALGIISSIYRRKNISLT</sequence>
<dbReference type="GO" id="GO:0015648">
    <property type="term" value="F:lipid-linked peptidoglycan transporter activity"/>
    <property type="evidence" value="ECO:0007669"/>
    <property type="project" value="TreeGrafter"/>
</dbReference>
<keyword evidence="8" id="KW-1185">Reference proteome</keyword>
<proteinExistence type="predicted"/>
<gene>
    <name evidence="7" type="ORF">DCMF_19015</name>
</gene>
<evidence type="ECO:0000256" key="5">
    <source>
        <dbReference type="ARBA" id="ARBA00023136"/>
    </source>
</evidence>